<gene>
    <name evidence="1" type="ORF">FHS44_006547</name>
</gene>
<dbReference type="PROSITE" id="PS51257">
    <property type="entry name" value="PROKAR_LIPOPROTEIN"/>
    <property type="match status" value="1"/>
</dbReference>
<dbReference type="Proteomes" id="UP000552644">
    <property type="component" value="Unassembled WGS sequence"/>
</dbReference>
<evidence type="ECO:0000313" key="2">
    <source>
        <dbReference type="Proteomes" id="UP000552644"/>
    </source>
</evidence>
<comment type="caution">
    <text evidence="1">The sequence shown here is derived from an EMBL/GenBank/DDBJ whole genome shotgun (WGS) entry which is preliminary data.</text>
</comment>
<name>A0A7W7QTB8_9ACTN</name>
<protein>
    <recommendedName>
        <fullName evidence="3">Proteinase inhibitor I42 chagasin domain-containing protein</fullName>
    </recommendedName>
</protein>
<accession>A0A7W7QTB8</accession>
<evidence type="ECO:0000313" key="1">
    <source>
        <dbReference type="EMBL" id="MBB4919405.1"/>
    </source>
</evidence>
<organism evidence="1 2">
    <name type="scientific">Streptosporangium saharense</name>
    <dbReference type="NCBI Taxonomy" id="1706840"/>
    <lineage>
        <taxon>Bacteria</taxon>
        <taxon>Bacillati</taxon>
        <taxon>Actinomycetota</taxon>
        <taxon>Actinomycetes</taxon>
        <taxon>Streptosporangiales</taxon>
        <taxon>Streptosporangiaceae</taxon>
        <taxon>Streptosporangium</taxon>
    </lineage>
</organism>
<sequence>MVHRTRAVAAVLAVLLTGLLAGVTGCGAGGAVYNFGTVVHGAAGKTVEVGLTPGRRFSLAVTEGTGGWRLAALPDAKVASFISEEHRTEDGHETRYFVFNAKYPGTATVTLLACADCADEGQGRATFRITVT</sequence>
<reference evidence="1 2" key="1">
    <citation type="submission" date="2020-08" db="EMBL/GenBank/DDBJ databases">
        <title>Genomic Encyclopedia of Type Strains, Phase III (KMG-III): the genomes of soil and plant-associated and newly described type strains.</title>
        <authorList>
            <person name="Whitman W."/>
        </authorList>
    </citation>
    <scope>NUCLEOTIDE SEQUENCE [LARGE SCALE GENOMIC DNA]</scope>
    <source>
        <strain evidence="1 2">CECT 8840</strain>
    </source>
</reference>
<keyword evidence="2" id="KW-1185">Reference proteome</keyword>
<dbReference type="EMBL" id="JACHJP010000009">
    <property type="protein sequence ID" value="MBB4919405.1"/>
    <property type="molecule type" value="Genomic_DNA"/>
</dbReference>
<proteinExistence type="predicted"/>
<dbReference type="RefSeq" id="WP_184721577.1">
    <property type="nucleotide sequence ID" value="NZ_JACHJP010000009.1"/>
</dbReference>
<evidence type="ECO:0008006" key="3">
    <source>
        <dbReference type="Google" id="ProtNLM"/>
    </source>
</evidence>
<dbReference type="AlphaFoldDB" id="A0A7W7QTB8"/>